<keyword evidence="1" id="KW-0732">Signal</keyword>
<dbReference type="EMBL" id="JAUHHV010000010">
    <property type="protein sequence ID" value="KAK1411587.1"/>
    <property type="molecule type" value="Genomic_DNA"/>
</dbReference>
<name>A0AAD8NJU7_TARER</name>
<feature type="signal peptide" evidence="1">
    <location>
        <begin position="1"/>
        <end position="16"/>
    </location>
</feature>
<gene>
    <name evidence="3" type="ORF">QVD17_38140</name>
</gene>
<dbReference type="AlphaFoldDB" id="A0AAD8NJU7"/>
<sequence length="153" mass="17572">MVMFLHKLIYLKLTSSLNGFTSNQSMTIYYFDIRETRTTRKVPILLRIFATQSVLSQIATHFRQNCNKIIKVPYLIKASSLKEFEKLGHRKGVISQYVKDVVQSLVDDPTTFEAMSNDKIGTSAEMRQYAENDPTTFEAMKEVVKIAHEASKK</sequence>
<accession>A0AAD8NJU7</accession>
<reference evidence="3" key="1">
    <citation type="journal article" date="2023" name="bioRxiv">
        <title>Improved chromosome-level genome assembly for marigold (Tagetes erecta).</title>
        <authorList>
            <person name="Jiang F."/>
            <person name="Yuan L."/>
            <person name="Wang S."/>
            <person name="Wang H."/>
            <person name="Xu D."/>
            <person name="Wang A."/>
            <person name="Fan W."/>
        </authorList>
    </citation>
    <scope>NUCLEOTIDE SEQUENCE</scope>
    <source>
        <strain evidence="3">WSJ</strain>
        <tissue evidence="3">Leaf</tissue>
    </source>
</reference>
<organism evidence="3 4">
    <name type="scientific">Tagetes erecta</name>
    <name type="common">African marigold</name>
    <dbReference type="NCBI Taxonomy" id="13708"/>
    <lineage>
        <taxon>Eukaryota</taxon>
        <taxon>Viridiplantae</taxon>
        <taxon>Streptophyta</taxon>
        <taxon>Embryophyta</taxon>
        <taxon>Tracheophyta</taxon>
        <taxon>Spermatophyta</taxon>
        <taxon>Magnoliopsida</taxon>
        <taxon>eudicotyledons</taxon>
        <taxon>Gunneridae</taxon>
        <taxon>Pentapetalae</taxon>
        <taxon>asterids</taxon>
        <taxon>campanulids</taxon>
        <taxon>Asterales</taxon>
        <taxon>Asteraceae</taxon>
        <taxon>Asteroideae</taxon>
        <taxon>Heliantheae alliance</taxon>
        <taxon>Tageteae</taxon>
        <taxon>Tagetes</taxon>
    </lineage>
</organism>
<protein>
    <recommendedName>
        <fullName evidence="2">Mnd1 HTH domain-containing protein</fullName>
    </recommendedName>
</protein>
<comment type="caution">
    <text evidence="3">The sequence shown here is derived from an EMBL/GenBank/DDBJ whole genome shotgun (WGS) entry which is preliminary data.</text>
</comment>
<evidence type="ECO:0000256" key="1">
    <source>
        <dbReference type="SAM" id="SignalP"/>
    </source>
</evidence>
<feature type="domain" description="Mnd1 HTH" evidence="2">
    <location>
        <begin position="80"/>
        <end position="123"/>
    </location>
</feature>
<dbReference type="Pfam" id="PF03962">
    <property type="entry name" value="Mnd1"/>
    <property type="match status" value="1"/>
</dbReference>
<dbReference type="InterPro" id="IPR040453">
    <property type="entry name" value="Mnd1_HTH"/>
</dbReference>
<evidence type="ECO:0000259" key="2">
    <source>
        <dbReference type="Pfam" id="PF03962"/>
    </source>
</evidence>
<evidence type="ECO:0000313" key="4">
    <source>
        <dbReference type="Proteomes" id="UP001229421"/>
    </source>
</evidence>
<dbReference type="Proteomes" id="UP001229421">
    <property type="component" value="Unassembled WGS sequence"/>
</dbReference>
<proteinExistence type="predicted"/>
<feature type="chain" id="PRO_5041945352" description="Mnd1 HTH domain-containing protein" evidence="1">
    <location>
        <begin position="17"/>
        <end position="153"/>
    </location>
</feature>
<evidence type="ECO:0000313" key="3">
    <source>
        <dbReference type="EMBL" id="KAK1411587.1"/>
    </source>
</evidence>
<keyword evidence="4" id="KW-1185">Reference proteome</keyword>